<feature type="region of interest" description="Disordered" evidence="1">
    <location>
        <begin position="37"/>
        <end position="59"/>
    </location>
</feature>
<reference evidence="2 3" key="1">
    <citation type="journal article" date="2024" name="Environ. Microbiol.">
        <title>Novel evolutionary insights on the interactions of the Holosporales (Alphaproteobacteria) with eukaryotic hosts from comparative genomics.</title>
        <authorList>
            <person name="Giovannini M."/>
            <person name="Petroni G."/>
            <person name="Castelli M."/>
        </authorList>
    </citation>
    <scope>NUCLEOTIDE SEQUENCE [LARGE SCALE GENOMIC DNA]</scope>
    <source>
        <strain evidence="2 3">US_Bl 15I1</strain>
    </source>
</reference>
<dbReference type="Pfam" id="PF09538">
    <property type="entry name" value="FYDLN_acid"/>
    <property type="match status" value="1"/>
</dbReference>
<accession>A0ABZ2C5N3</accession>
<protein>
    <submittedName>
        <fullName evidence="2">TIGR02300 family protein</fullName>
    </submittedName>
</protein>
<dbReference type="RefSeq" id="WP_331255576.1">
    <property type="nucleotide sequence ID" value="NZ_CP133270.1"/>
</dbReference>
<gene>
    <name evidence="2" type="ORF">Bealeia1_00937</name>
</gene>
<dbReference type="NCBIfam" id="TIGR02300">
    <property type="entry name" value="FYDLN_acid"/>
    <property type="match status" value="1"/>
</dbReference>
<organism evidence="2 3">
    <name type="scientific">Candidatus Bealeia paramacronuclearis</name>
    <dbReference type="NCBI Taxonomy" id="1921001"/>
    <lineage>
        <taxon>Bacteria</taxon>
        <taxon>Pseudomonadati</taxon>
        <taxon>Pseudomonadota</taxon>
        <taxon>Alphaproteobacteria</taxon>
        <taxon>Holosporales</taxon>
        <taxon>Holosporaceae</taxon>
        <taxon>Candidatus Bealeia</taxon>
    </lineage>
</organism>
<dbReference type="InterPro" id="IPR012644">
    <property type="entry name" value="CHP02300_FYDLN_acid"/>
</dbReference>
<evidence type="ECO:0000256" key="1">
    <source>
        <dbReference type="SAM" id="MobiDB-lite"/>
    </source>
</evidence>
<dbReference type="EMBL" id="CP133270">
    <property type="protein sequence ID" value="WVX66752.1"/>
    <property type="molecule type" value="Genomic_DNA"/>
</dbReference>
<sequence>MSKIEWGTKRTCQQCNAKFYDLNKSPINCPKCHQEFDPEATQKRRRGRPPLTEAQKSKPKVEEFDILLEVKIPDVDVEIDDADLAEDLLEEDADFGEEPVVPTRPRSDDE</sequence>
<feature type="compositionally biased region" description="Acidic residues" evidence="1">
    <location>
        <begin position="83"/>
        <end position="97"/>
    </location>
</feature>
<dbReference type="Proteomes" id="UP001330434">
    <property type="component" value="Chromosome"/>
</dbReference>
<feature type="region of interest" description="Disordered" evidence="1">
    <location>
        <begin position="83"/>
        <end position="110"/>
    </location>
</feature>
<name>A0ABZ2C5N3_9PROT</name>
<keyword evidence="3" id="KW-1185">Reference proteome</keyword>
<proteinExistence type="predicted"/>
<evidence type="ECO:0000313" key="2">
    <source>
        <dbReference type="EMBL" id="WVX66752.1"/>
    </source>
</evidence>
<evidence type="ECO:0000313" key="3">
    <source>
        <dbReference type="Proteomes" id="UP001330434"/>
    </source>
</evidence>